<protein>
    <submittedName>
        <fullName evidence="2">Uncharacterized protein</fullName>
    </submittedName>
</protein>
<dbReference type="Proteomes" id="UP000784294">
    <property type="component" value="Unassembled WGS sequence"/>
</dbReference>
<accession>A0A448XID6</accession>
<dbReference type="EMBL" id="CAAALY010254692">
    <property type="protein sequence ID" value="VEL37344.1"/>
    <property type="molecule type" value="Genomic_DNA"/>
</dbReference>
<evidence type="ECO:0000256" key="1">
    <source>
        <dbReference type="SAM" id="MobiDB-lite"/>
    </source>
</evidence>
<organism evidence="2 3">
    <name type="scientific">Protopolystoma xenopodis</name>
    <dbReference type="NCBI Taxonomy" id="117903"/>
    <lineage>
        <taxon>Eukaryota</taxon>
        <taxon>Metazoa</taxon>
        <taxon>Spiralia</taxon>
        <taxon>Lophotrochozoa</taxon>
        <taxon>Platyhelminthes</taxon>
        <taxon>Monogenea</taxon>
        <taxon>Polyopisthocotylea</taxon>
        <taxon>Polystomatidea</taxon>
        <taxon>Polystomatidae</taxon>
        <taxon>Protopolystoma</taxon>
    </lineage>
</organism>
<comment type="caution">
    <text evidence="2">The sequence shown here is derived from an EMBL/GenBank/DDBJ whole genome shotgun (WGS) entry which is preliminary data.</text>
</comment>
<evidence type="ECO:0000313" key="3">
    <source>
        <dbReference type="Proteomes" id="UP000784294"/>
    </source>
</evidence>
<feature type="compositionally biased region" description="Polar residues" evidence="1">
    <location>
        <begin position="201"/>
        <end position="217"/>
    </location>
</feature>
<dbReference type="AlphaFoldDB" id="A0A448XID6"/>
<feature type="region of interest" description="Disordered" evidence="1">
    <location>
        <begin position="195"/>
        <end position="217"/>
    </location>
</feature>
<reference evidence="2" key="1">
    <citation type="submission" date="2018-11" db="EMBL/GenBank/DDBJ databases">
        <authorList>
            <consortium name="Pathogen Informatics"/>
        </authorList>
    </citation>
    <scope>NUCLEOTIDE SEQUENCE</scope>
</reference>
<proteinExistence type="predicted"/>
<sequence length="217" mass="22492">MVLREDLRALHQLWRLMHSEKKYLNTSLLSEEMETLTHVSGSLRGVAASTMTRRSVRPQLGSPAVSNAPLAMSRIASVHQFGSNTPALSENEALTSSPGAPLVSYGASLTYTSSTNDALAAAAFATAESGHPYGGVQTSLGSSSSLLALPQQLTTPGIQPCVGLPFQPPGAQSGVIFGLADQNVYRSVGSMSAPTWPGAGTSASSMVSKRSSTGKLT</sequence>
<name>A0A448XID6_9PLAT</name>
<evidence type="ECO:0000313" key="2">
    <source>
        <dbReference type="EMBL" id="VEL37344.1"/>
    </source>
</evidence>
<keyword evidence="3" id="KW-1185">Reference proteome</keyword>
<gene>
    <name evidence="2" type="ORF">PXEA_LOCUS30784</name>
</gene>